<protein>
    <submittedName>
        <fullName evidence="1">Uncharacterized protein</fullName>
    </submittedName>
</protein>
<dbReference type="KEGG" id="gog:C1280_16315"/>
<organism evidence="1 2">
    <name type="scientific">Gemmata obscuriglobus</name>
    <dbReference type="NCBI Taxonomy" id="114"/>
    <lineage>
        <taxon>Bacteria</taxon>
        <taxon>Pseudomonadati</taxon>
        <taxon>Planctomycetota</taxon>
        <taxon>Planctomycetia</taxon>
        <taxon>Gemmatales</taxon>
        <taxon>Gemmataceae</taxon>
        <taxon>Gemmata</taxon>
    </lineage>
</organism>
<gene>
    <name evidence="1" type="ORF">C1280_16315</name>
</gene>
<dbReference type="Proteomes" id="UP000245802">
    <property type="component" value="Chromosome"/>
</dbReference>
<sequence length="88" mass="9572">MLTFVVTLRGGRRYTIRAAEMRFGYDGALELLGFAPPTDAEPFPGKQAVALFSAGEVESVVAREFLVSEEPSEPKPCVVQPNSDPIPF</sequence>
<name>A0A2Z3HB14_9BACT</name>
<keyword evidence="2" id="KW-1185">Reference proteome</keyword>
<reference evidence="1 2" key="1">
    <citation type="submission" date="2018-01" db="EMBL/GenBank/DDBJ databases">
        <title>G. obscuriglobus.</title>
        <authorList>
            <person name="Franke J."/>
            <person name="Blomberg W."/>
            <person name="Selmecki A."/>
        </authorList>
    </citation>
    <scope>NUCLEOTIDE SEQUENCE [LARGE SCALE GENOMIC DNA]</scope>
    <source>
        <strain evidence="1 2">DSM 5831</strain>
    </source>
</reference>
<evidence type="ECO:0000313" key="1">
    <source>
        <dbReference type="EMBL" id="AWM38400.1"/>
    </source>
</evidence>
<dbReference type="OrthoDB" id="9968735at2"/>
<proteinExistence type="predicted"/>
<dbReference type="AlphaFoldDB" id="A0A2Z3HB14"/>
<evidence type="ECO:0000313" key="2">
    <source>
        <dbReference type="Proteomes" id="UP000245802"/>
    </source>
</evidence>
<dbReference type="EMBL" id="CP025958">
    <property type="protein sequence ID" value="AWM38400.1"/>
    <property type="molecule type" value="Genomic_DNA"/>
</dbReference>
<accession>A0A2Z3HB14</accession>
<dbReference type="RefSeq" id="WP_010039890.1">
    <property type="nucleotide sequence ID" value="NZ_CP025958.1"/>
</dbReference>